<dbReference type="RefSeq" id="WP_349948533.1">
    <property type="nucleotide sequence ID" value="NZ_CP157940.1"/>
</dbReference>
<name>A0AAU7PUF0_9FIRM</name>
<organism evidence="1">
    <name type="scientific">Lacrimispora sp. BS-2</name>
    <dbReference type="NCBI Taxonomy" id="3151850"/>
    <lineage>
        <taxon>Bacteria</taxon>
        <taxon>Bacillati</taxon>
        <taxon>Bacillota</taxon>
        <taxon>Clostridia</taxon>
        <taxon>Lachnospirales</taxon>
        <taxon>Lachnospiraceae</taxon>
        <taxon>Lacrimispora</taxon>
    </lineage>
</organism>
<dbReference type="AlphaFoldDB" id="A0AAU7PUF0"/>
<protein>
    <submittedName>
        <fullName evidence="1">Uncharacterized protein</fullName>
    </submittedName>
</protein>
<dbReference type="EMBL" id="CP157940">
    <property type="protein sequence ID" value="XBS55888.1"/>
    <property type="molecule type" value="Genomic_DNA"/>
</dbReference>
<accession>A0AAU7PUF0</accession>
<proteinExistence type="predicted"/>
<gene>
    <name evidence="1" type="ORF">ABFV83_08915</name>
</gene>
<evidence type="ECO:0000313" key="1">
    <source>
        <dbReference type="EMBL" id="XBS55888.1"/>
    </source>
</evidence>
<reference evidence="1" key="1">
    <citation type="submission" date="2024-06" db="EMBL/GenBank/DDBJ databases">
        <title>Lacrimispora cavernae sp. nov., a novel anaerobe isolated from bat guano pile inside a cave.</title>
        <authorList>
            <person name="Miller S.L."/>
            <person name="Lu N."/>
            <person name="King J."/>
            <person name="Sankaranarayanan K."/>
            <person name="Lawson P.A."/>
        </authorList>
    </citation>
    <scope>NUCLEOTIDE SEQUENCE</scope>
    <source>
        <strain evidence="1">BS-2</strain>
    </source>
</reference>
<sequence>MAVTVDVDAIAATVKVYAMHVKRKEEERSVPVSELGVMIPAVTAAGAMKKIIVNRDRRAEV</sequence>